<accession>A0A6N7Q0G0</accession>
<evidence type="ECO:0000256" key="1">
    <source>
        <dbReference type="ARBA" id="ARBA00022729"/>
    </source>
</evidence>
<dbReference type="AlphaFoldDB" id="A0A6N7Q0G0"/>
<dbReference type="EMBL" id="WJIE01000006">
    <property type="protein sequence ID" value="MRG94431.1"/>
    <property type="molecule type" value="Genomic_DNA"/>
</dbReference>
<organism evidence="4 5">
    <name type="scientific">Polyangium spumosum</name>
    <dbReference type="NCBI Taxonomy" id="889282"/>
    <lineage>
        <taxon>Bacteria</taxon>
        <taxon>Pseudomonadati</taxon>
        <taxon>Myxococcota</taxon>
        <taxon>Polyangia</taxon>
        <taxon>Polyangiales</taxon>
        <taxon>Polyangiaceae</taxon>
        <taxon>Polyangium</taxon>
    </lineage>
</organism>
<dbReference type="InterPro" id="IPR036907">
    <property type="entry name" value="5'-Nucleotdase_C_sf"/>
</dbReference>
<keyword evidence="1" id="KW-0732">Signal</keyword>
<protein>
    <recommendedName>
        <fullName evidence="6">Bifunctional metallophosphatase/5'-nucleotidase</fullName>
    </recommendedName>
</protein>
<evidence type="ECO:0000313" key="4">
    <source>
        <dbReference type="EMBL" id="MRG94431.1"/>
    </source>
</evidence>
<dbReference type="PANTHER" id="PTHR11575">
    <property type="entry name" value="5'-NUCLEOTIDASE-RELATED"/>
    <property type="match status" value="1"/>
</dbReference>
<dbReference type="SUPFAM" id="SSF55816">
    <property type="entry name" value="5'-nucleotidase (syn. UDP-sugar hydrolase), C-terminal domain"/>
    <property type="match status" value="1"/>
</dbReference>
<gene>
    <name evidence="4" type="ORF">GF068_21280</name>
</gene>
<dbReference type="SUPFAM" id="SSF56300">
    <property type="entry name" value="Metallo-dependent phosphatases"/>
    <property type="match status" value="1"/>
</dbReference>
<dbReference type="Pfam" id="PF00149">
    <property type="entry name" value="Metallophos"/>
    <property type="match status" value="1"/>
</dbReference>
<dbReference type="Pfam" id="PF02872">
    <property type="entry name" value="5_nucleotid_C"/>
    <property type="match status" value="1"/>
</dbReference>
<dbReference type="GO" id="GO:0030288">
    <property type="term" value="C:outer membrane-bounded periplasmic space"/>
    <property type="evidence" value="ECO:0007669"/>
    <property type="project" value="TreeGrafter"/>
</dbReference>
<dbReference type="GO" id="GO:0009166">
    <property type="term" value="P:nucleotide catabolic process"/>
    <property type="evidence" value="ECO:0007669"/>
    <property type="project" value="InterPro"/>
</dbReference>
<evidence type="ECO:0000313" key="5">
    <source>
        <dbReference type="Proteomes" id="UP000440224"/>
    </source>
</evidence>
<dbReference type="OrthoDB" id="9803927at2"/>
<reference evidence="4 5" key="1">
    <citation type="submission" date="2019-10" db="EMBL/GenBank/DDBJ databases">
        <title>A soil myxobacterium in the family Polyangiaceae.</title>
        <authorList>
            <person name="Li Y."/>
            <person name="Wang J."/>
        </authorList>
    </citation>
    <scope>NUCLEOTIDE SEQUENCE [LARGE SCALE GENOMIC DNA]</scope>
    <source>
        <strain evidence="4 5">DSM 14734</strain>
    </source>
</reference>
<evidence type="ECO:0000259" key="3">
    <source>
        <dbReference type="Pfam" id="PF02872"/>
    </source>
</evidence>
<keyword evidence="5" id="KW-1185">Reference proteome</keyword>
<dbReference type="Proteomes" id="UP000440224">
    <property type="component" value="Unassembled WGS sequence"/>
</dbReference>
<dbReference type="InterPro" id="IPR029052">
    <property type="entry name" value="Metallo-depent_PP-like"/>
</dbReference>
<evidence type="ECO:0008006" key="6">
    <source>
        <dbReference type="Google" id="ProtNLM"/>
    </source>
</evidence>
<dbReference type="Gene3D" id="3.60.21.10">
    <property type="match status" value="1"/>
</dbReference>
<name>A0A6N7Q0G0_9BACT</name>
<proteinExistence type="predicted"/>
<feature type="domain" description="Calcineurin-like phosphoesterase" evidence="2">
    <location>
        <begin position="69"/>
        <end position="282"/>
    </location>
</feature>
<dbReference type="GO" id="GO:0008768">
    <property type="term" value="F:UDP-sugar diphosphatase activity"/>
    <property type="evidence" value="ECO:0007669"/>
    <property type="project" value="TreeGrafter"/>
</dbReference>
<feature type="domain" description="5'-Nucleotidase C-terminal" evidence="3">
    <location>
        <begin position="379"/>
        <end position="529"/>
    </location>
</feature>
<sequence>MLLRLLESESQQPMWRAGFRGRGACTLVAMKLRDLALFASLLLASGCGAPAAEAPPKRPDEKATAACAILSINDTYRIESLPGGRGGMARVRTIRKELERQHPDLVVLHAGDLLFPSLLSRVYKGRQMIDAMNRLDGGEGDDGRLFVAFGNHEFDKEDPAVLSARLAESEFRWLSSNVHFKVDEAGKSAVTLPASKVSPRTIVPCGRFRIGIFGVTIGANAPYVAAIHDPIEAARVQTAALRKEGVDAVVGLTHLPMATDLALLEKLGDEGPDVLLGGHEHNRQKAMVDGRAIYKADADAASANVLRIDRTNGGLDILQEWIPLTSPSVPEDPDMKAWVDATLKKHEVEYCAKQNPPTGAGCLSEVLATAGEEIVAEELEIRRFETNLGDWVADLALGAFADRKKPPQVAFVNSGGLRLNLNLPKGEPITRRHIEELFAYPAELRLVEITGETLQKVAERSIEDWTGQGHFLQIAGFAFEHDPVKKTASKLTLLGKTPRKIEPKDVLHAVTIDFLVNPKAGNQDGYTMLDPAKVIEGGPDLKLVVLDALSALEKAGKPLAPVVEGRICNTERKMVCRALP</sequence>
<dbReference type="GO" id="GO:0008253">
    <property type="term" value="F:5'-nucleotidase activity"/>
    <property type="evidence" value="ECO:0007669"/>
    <property type="project" value="TreeGrafter"/>
</dbReference>
<dbReference type="InterPro" id="IPR004843">
    <property type="entry name" value="Calcineurin-like_PHP"/>
</dbReference>
<evidence type="ECO:0000259" key="2">
    <source>
        <dbReference type="Pfam" id="PF00149"/>
    </source>
</evidence>
<comment type="caution">
    <text evidence="4">The sequence shown here is derived from an EMBL/GenBank/DDBJ whole genome shotgun (WGS) entry which is preliminary data.</text>
</comment>
<dbReference type="InterPro" id="IPR006179">
    <property type="entry name" value="5_nucleotidase/apyrase"/>
</dbReference>
<dbReference type="InterPro" id="IPR008334">
    <property type="entry name" value="5'-Nucleotdase_C"/>
</dbReference>
<dbReference type="PANTHER" id="PTHR11575:SF24">
    <property type="entry name" value="5'-NUCLEOTIDASE"/>
    <property type="match status" value="1"/>
</dbReference>
<dbReference type="Gene3D" id="3.90.780.10">
    <property type="entry name" value="5'-Nucleotidase, C-terminal domain"/>
    <property type="match status" value="1"/>
</dbReference>